<evidence type="ECO:0000256" key="7">
    <source>
        <dbReference type="SAM" id="MobiDB-lite"/>
    </source>
</evidence>
<comment type="similarity">
    <text evidence="2">Belongs to the TACC family.</text>
</comment>
<feature type="region of interest" description="Disordered" evidence="7">
    <location>
        <begin position="1"/>
        <end position="67"/>
    </location>
</feature>
<dbReference type="Pfam" id="PF05010">
    <property type="entry name" value="TACC_C"/>
    <property type="match status" value="1"/>
</dbReference>
<dbReference type="EMBL" id="OU892279">
    <property type="protein sequence ID" value="CAG9766729.1"/>
    <property type="molecule type" value="Genomic_DNA"/>
</dbReference>
<feature type="domain" description="Transforming acidic coiled-coil-containing protein C-terminal" evidence="8">
    <location>
        <begin position="1158"/>
        <end position="1341"/>
    </location>
</feature>
<comment type="subcellular location">
    <subcellularLocation>
        <location evidence="1">Cytoplasm</location>
        <location evidence="1">Cytoskeleton</location>
    </subcellularLocation>
</comment>
<evidence type="ECO:0000259" key="8">
    <source>
        <dbReference type="Pfam" id="PF05010"/>
    </source>
</evidence>
<accession>A0A9N9MNG3</accession>
<evidence type="ECO:0000256" key="5">
    <source>
        <dbReference type="ARBA" id="ARBA00023212"/>
    </source>
</evidence>
<keyword evidence="4 6" id="KW-0175">Coiled coil</keyword>
<proteinExistence type="inferred from homology"/>
<keyword evidence="5" id="KW-0206">Cytoskeleton</keyword>
<dbReference type="Gene3D" id="1.20.5.1700">
    <property type="match status" value="1"/>
</dbReference>
<protein>
    <recommendedName>
        <fullName evidence="8">Transforming acidic coiled-coil-containing protein C-terminal domain-containing protein</fullName>
    </recommendedName>
</protein>
<keyword evidence="10" id="KW-1185">Reference proteome</keyword>
<dbReference type="Proteomes" id="UP001152799">
    <property type="component" value="Chromosome 3"/>
</dbReference>
<evidence type="ECO:0000256" key="2">
    <source>
        <dbReference type="ARBA" id="ARBA00009423"/>
    </source>
</evidence>
<sequence>MFSADNKENNAKSSTDDKSTNKTVVRRSVLKEFDPFYSSPHQNLDKPTAINEECEEEANDTPDDTQINKKLEDPLLQANASKQDFQVTPKTSQGLAEYLSEHKTENLSKEEYQHLKEAYILENDYCAYIKYTPDKKPILECVRDLTDELAMLNITESVPENQLPQYFECQEPKPNDIVFVNTHFDCTFDQTQNMEACDPLGGSFVNKTVDHLDQESVYEECLDTSFSNVDSAEPENEEILEIINRSFEEALDGNDVEIEDNNSQDGIFENVVQSFKKEDTEEKDTSVINKSIGANMETSHKIQQEDDSFAVVNLEEIEINPDQDCEGTAGKSIDRVVFENQQGNVSFGTELKSAQDVEEANAKSMDVSFEAKETHKETVDTTFKAQDTTFEEVCDAQHQHASFVIEEVYGISKVVISEADEAKSPAQVVVSEDQPKNTSFVIEENEKIPEIIITEATEVEDAQIVNEKLMDTTFEGKNEAAETTHEEQPKEVILEAEIVHDAIFVTEETSSKVAQNVNDKPMNTTFEGKNEAAEDQLEDRFFVDSLQSPNEVICKAEIVHEDQHENATFMTEETDSKDIISEATELDLAHNVSDKPMDTTFGGKNEAAETTHEPKDASFSVKSAVLSPEEIFSEADQAETVHEDANFVTEETSSKDIISEATEVEVAQNVTDKLMDATFEGKNEAVKIPHEDHQPKDVSVVFEDAVLSPDEIIFEAENATFVADECSSKDVIAEATEEEVQKLTPINTTFEEKNEVAEDQHRPKNVSVESPEEVIFEAEIVHDDQHGNATFVTEETSPKDIISEVELVQNVTDKPVNTTFEGKNEVAEDQHRPKDVSVESPEEVIFEAEIVHDDQHGNATFVTEETCSKDIISKVELAQNVTDKPVNTTFGTLPEDASFVLEAARLKETDDEPMDITIKTKTISSPEIATYEETDEPMETSIIIVDTVEVNSTETHDERMDISSETNEAQKTIIKPTFEAETEDNISNPRASIKINTSSSSFVISDEHAAESTKCAEALAQSLNQTIDVEESAIIEDIDAIDNLNVTLEAAQNQPTGEVQLQVENQIVQKEAEIVEVEAVIIEDAKSDNAEVAAEIHEDSNKLVSEPIQLSPKPKRLECRPSIRPLCNKTQVIVNPLILQQPESRVSDGNLVFELNLLQTELKRIQEDNAKKDQSILAHVMNSQSAKETVRKYEHITREYNNHVKKQSEDLKLMRRRSDQVAANLISTEMAFSAVFKNYEKAKSAIESYKKNESILCEEINKLEDKSAEVNLECKLVEEKCLEEIKTVQEQADRKKEAYQQNLNKLQANVKRLKIKASSLECSLKQKTEECQALATLCDDILKEKPSTVS</sequence>
<evidence type="ECO:0000256" key="4">
    <source>
        <dbReference type="ARBA" id="ARBA00023054"/>
    </source>
</evidence>
<evidence type="ECO:0000256" key="3">
    <source>
        <dbReference type="ARBA" id="ARBA00022490"/>
    </source>
</evidence>
<gene>
    <name evidence="9" type="ORF">CEUTPL_LOCUS7303</name>
</gene>
<reference evidence="9" key="1">
    <citation type="submission" date="2022-01" db="EMBL/GenBank/DDBJ databases">
        <authorList>
            <person name="King R."/>
        </authorList>
    </citation>
    <scope>NUCLEOTIDE SEQUENCE</scope>
</reference>
<evidence type="ECO:0000256" key="6">
    <source>
        <dbReference type="SAM" id="Coils"/>
    </source>
</evidence>
<name>A0A9N9MNG3_9CUCU</name>
<feature type="coiled-coil region" evidence="6">
    <location>
        <begin position="1246"/>
        <end position="1330"/>
    </location>
</feature>
<dbReference type="OrthoDB" id="10255048at2759"/>
<dbReference type="GO" id="GO:0005856">
    <property type="term" value="C:cytoskeleton"/>
    <property type="evidence" value="ECO:0007669"/>
    <property type="project" value="UniProtKB-SubCell"/>
</dbReference>
<dbReference type="InterPro" id="IPR007707">
    <property type="entry name" value="TACC_C"/>
</dbReference>
<evidence type="ECO:0000313" key="10">
    <source>
        <dbReference type="Proteomes" id="UP001152799"/>
    </source>
</evidence>
<evidence type="ECO:0000256" key="1">
    <source>
        <dbReference type="ARBA" id="ARBA00004245"/>
    </source>
</evidence>
<organism evidence="9 10">
    <name type="scientific">Ceutorhynchus assimilis</name>
    <name type="common">cabbage seed weevil</name>
    <dbReference type="NCBI Taxonomy" id="467358"/>
    <lineage>
        <taxon>Eukaryota</taxon>
        <taxon>Metazoa</taxon>
        <taxon>Ecdysozoa</taxon>
        <taxon>Arthropoda</taxon>
        <taxon>Hexapoda</taxon>
        <taxon>Insecta</taxon>
        <taxon>Pterygota</taxon>
        <taxon>Neoptera</taxon>
        <taxon>Endopterygota</taxon>
        <taxon>Coleoptera</taxon>
        <taxon>Polyphaga</taxon>
        <taxon>Cucujiformia</taxon>
        <taxon>Curculionidae</taxon>
        <taxon>Ceutorhynchinae</taxon>
        <taxon>Ceutorhynchus</taxon>
    </lineage>
</organism>
<feature type="compositionally biased region" description="Acidic residues" evidence="7">
    <location>
        <begin position="52"/>
        <end position="63"/>
    </location>
</feature>
<feature type="compositionally biased region" description="Basic and acidic residues" evidence="7">
    <location>
        <begin position="1"/>
        <end position="20"/>
    </location>
</feature>
<evidence type="ECO:0000313" key="9">
    <source>
        <dbReference type="EMBL" id="CAG9766729.1"/>
    </source>
</evidence>
<keyword evidence="3" id="KW-0963">Cytoplasm</keyword>